<name>A0ABP5S3C3_9ACTN</name>
<reference evidence="2" key="1">
    <citation type="journal article" date="2019" name="Int. J. Syst. Evol. Microbiol.">
        <title>The Global Catalogue of Microorganisms (GCM) 10K type strain sequencing project: providing services to taxonomists for standard genome sequencing and annotation.</title>
        <authorList>
            <consortium name="The Broad Institute Genomics Platform"/>
            <consortium name="The Broad Institute Genome Sequencing Center for Infectious Disease"/>
            <person name="Wu L."/>
            <person name="Ma J."/>
        </authorList>
    </citation>
    <scope>NUCLEOTIDE SEQUENCE [LARGE SCALE GENOMIC DNA]</scope>
    <source>
        <strain evidence="2">JCM 6238</strain>
    </source>
</reference>
<proteinExistence type="predicted"/>
<evidence type="ECO:0000313" key="2">
    <source>
        <dbReference type="Proteomes" id="UP001501584"/>
    </source>
</evidence>
<comment type="caution">
    <text evidence="1">The sequence shown here is derived from an EMBL/GenBank/DDBJ whole genome shotgun (WGS) entry which is preliminary data.</text>
</comment>
<organism evidence="1 2">
    <name type="scientific">Glycomyces rutgersensis</name>
    <dbReference type="NCBI Taxonomy" id="58115"/>
    <lineage>
        <taxon>Bacteria</taxon>
        <taxon>Bacillati</taxon>
        <taxon>Actinomycetota</taxon>
        <taxon>Actinomycetes</taxon>
        <taxon>Glycomycetales</taxon>
        <taxon>Glycomycetaceae</taxon>
        <taxon>Glycomyces</taxon>
    </lineage>
</organism>
<accession>A0ABP5S3C3</accession>
<keyword evidence="2" id="KW-1185">Reference proteome</keyword>
<dbReference type="Proteomes" id="UP001501584">
    <property type="component" value="Unassembled WGS sequence"/>
</dbReference>
<evidence type="ECO:0000313" key="1">
    <source>
        <dbReference type="EMBL" id="GAA2318574.1"/>
    </source>
</evidence>
<sequence>MVEQAEVAADDGRVAVGEAFEREAAPFRIDEPVPVHAAVREEAHFTELAEPIRVGERFEVGGHLMLKVGFGRHQGKLAVADA</sequence>
<gene>
    <name evidence="1" type="ORF">GCM10010403_04460</name>
</gene>
<protein>
    <submittedName>
        <fullName evidence="1">Uncharacterized protein</fullName>
    </submittedName>
</protein>
<dbReference type="EMBL" id="BAAASX010000001">
    <property type="protein sequence ID" value="GAA2318574.1"/>
    <property type="molecule type" value="Genomic_DNA"/>
</dbReference>